<comment type="caution">
    <text evidence="1">The sequence shown here is derived from an EMBL/GenBank/DDBJ whole genome shotgun (WGS) entry which is preliminary data.</text>
</comment>
<reference evidence="1 2" key="1">
    <citation type="submission" date="2019-12" db="EMBL/GenBank/DDBJ databases">
        <title>Endophytic bacteria associated with Panax ginseng seedlings.</title>
        <authorList>
            <person name="Park J.M."/>
            <person name="Shin R."/>
            <person name="Jo S.H."/>
        </authorList>
    </citation>
    <scope>NUCLEOTIDE SEQUENCE [LARGE SCALE GENOMIC DNA]</scope>
    <source>
        <strain evidence="1 2">PgKB32</strain>
    </source>
</reference>
<evidence type="ECO:0008006" key="3">
    <source>
        <dbReference type="Google" id="ProtNLM"/>
    </source>
</evidence>
<protein>
    <recommendedName>
        <fullName evidence="3">Integrase</fullName>
    </recommendedName>
</protein>
<name>A0A6L5BQ42_9PSED</name>
<accession>A0A6L5BQ42</accession>
<proteinExistence type="predicted"/>
<sequence>MINLSKKLIFLMNDKKLYDHVVAALELILKIFSDNNKNFKTAMHKFVSIFLKRDENDTTKFLSDCLEYVAYNKATNHHTYYRIERTYFSSLTKTDKGPAKTIIRLVLVFLHKQQSIVLPHNFTRPQGSITRLPESQKMFYAETIHPFLDLENNSNHNPGDGKRIYTDTQRLWQTGIKSILMSSFFSPEDINDADVQVLRFAQLKDSRQNILPIPTTQIFETLCMRFPSRIPQEVKDWVEHSLTAGNSIRVQLGTCEEFLVDILNRHNSPIEIIRDVTQTGKYGVSSFSTDNLHKYRLDSHIHQGWEIFSTAMRVWLAAQQAFLDHKKFEKPKKIRSAFGKINLYLFIYLPLWILQNPLSKFKYPDTPAKFTASVHYDCQADITEDRPLSLCELFRAMGYKESYGSQKDFRSFFSYLIEFGSDLEGCFGVNQAVRKLPKSKKYINVTKNVFTGEQLRQFIAYHNSINEASDYFSEQPDQMKSVVDEAKKNNNFVDTNDLGFVPVMYHDGKFSPIRRLHPDTFFFVEHDYHFHYHPGSIRFSLFMLECGVRGQTLQWLDANTYDRVSHRLSKDSLQLTSLWLNTDKIQKMPLIILTTMGNLMLLDDQRRWRQYMIDEINVSGFTKKVYYDHEPKSHWGKILPLFVANPVTGDPFTDGQYTTLWNSHCLNFQIWLKDNTQETKPIIGYLPLRKSPQNSYFTWEEWTNKINPADVLVIEGSDSNRIYQGDYCPIALRAFATPHAARASFITDMSTNLPPEAVALLTGQSLSTIIRYNKGHHLLLNKLQGAFNNKDASWYLTNPFNPSFSMMDVRDHIEDAVRQGRLPKIVDKLGLNSFPTSSSPREMTGLKLIATDRSLRLGACYTHICPYNFICPESILIKFGGLKRCPQCPFAVFSTHNLPAIEAHRQKLAEDYLSTVEIVLQHSASKEVSTAEVSRLQEEVKSAAKDVMSWMWVEEFLWAKIEMQQHGDEDSQDRDLVVTDGEAVLKELSRSEYKLDSVEGFLSRLNSACTHPESLSRSFEYKIDRATRLLMINDGKTLEAATMPSSFPSAVKLAGMLRSTLEFKDIDLDQFVRLINLEDKQWTQALLSYRPSKESDNQP</sequence>
<dbReference type="AlphaFoldDB" id="A0A6L5BQ42"/>
<evidence type="ECO:0000313" key="2">
    <source>
        <dbReference type="Proteomes" id="UP000475265"/>
    </source>
</evidence>
<dbReference type="Proteomes" id="UP000475265">
    <property type="component" value="Unassembled WGS sequence"/>
</dbReference>
<gene>
    <name evidence="1" type="ORF">FX983_05246</name>
</gene>
<dbReference type="EMBL" id="JAAAXX010000002">
    <property type="protein sequence ID" value="KAF2390779.1"/>
    <property type="molecule type" value="Genomic_DNA"/>
</dbReference>
<dbReference type="RefSeq" id="WP_163912858.1">
    <property type="nucleotide sequence ID" value="NZ_JAAAXX010000002.1"/>
</dbReference>
<evidence type="ECO:0000313" key="1">
    <source>
        <dbReference type="EMBL" id="KAF2390779.1"/>
    </source>
</evidence>
<organism evidence="1 2">
    <name type="scientific">Pseudomonas frederiksbergensis</name>
    <dbReference type="NCBI Taxonomy" id="104087"/>
    <lineage>
        <taxon>Bacteria</taxon>
        <taxon>Pseudomonadati</taxon>
        <taxon>Pseudomonadota</taxon>
        <taxon>Gammaproteobacteria</taxon>
        <taxon>Pseudomonadales</taxon>
        <taxon>Pseudomonadaceae</taxon>
        <taxon>Pseudomonas</taxon>
    </lineage>
</organism>